<name>A0ABS7APW8_9CLOT</name>
<sequence length="54" mass="6395">MENNYNLKTYNNYYKSTKKSGCVSMRYNFKDDEDQTIIVVDNINEISGNYINTK</sequence>
<protein>
    <submittedName>
        <fullName evidence="1">Uncharacterized protein</fullName>
    </submittedName>
</protein>
<reference evidence="1 2" key="1">
    <citation type="submission" date="2021-07" db="EMBL/GenBank/DDBJ databases">
        <title>Clostridium weizhouense sp. nov., an anaerobic bacterium isolated from activated sludge of Petroleum wastewater.</title>
        <authorList>
            <person name="Li Q."/>
        </authorList>
    </citation>
    <scope>NUCLEOTIDE SEQUENCE [LARGE SCALE GENOMIC DNA]</scope>
    <source>
        <strain evidence="1 2">YB-6</strain>
    </source>
</reference>
<dbReference type="EMBL" id="JAHXPT010000009">
    <property type="protein sequence ID" value="MBW6410717.1"/>
    <property type="molecule type" value="Genomic_DNA"/>
</dbReference>
<proteinExistence type="predicted"/>
<evidence type="ECO:0000313" key="2">
    <source>
        <dbReference type="Proteomes" id="UP001519921"/>
    </source>
</evidence>
<gene>
    <name evidence="1" type="ORF">KYD98_11495</name>
</gene>
<evidence type="ECO:0000313" key="1">
    <source>
        <dbReference type="EMBL" id="MBW6410717.1"/>
    </source>
</evidence>
<dbReference type="RefSeq" id="WP_219780184.1">
    <property type="nucleotide sequence ID" value="NZ_JAHXPT010000009.1"/>
</dbReference>
<comment type="caution">
    <text evidence="1">The sequence shown here is derived from an EMBL/GenBank/DDBJ whole genome shotgun (WGS) entry which is preliminary data.</text>
</comment>
<keyword evidence="2" id="KW-1185">Reference proteome</keyword>
<accession>A0ABS7APW8</accession>
<dbReference type="Proteomes" id="UP001519921">
    <property type="component" value="Unassembled WGS sequence"/>
</dbReference>
<organism evidence="1 2">
    <name type="scientific">Clostridium weizhouense</name>
    <dbReference type="NCBI Taxonomy" id="2859781"/>
    <lineage>
        <taxon>Bacteria</taxon>
        <taxon>Bacillati</taxon>
        <taxon>Bacillota</taxon>
        <taxon>Clostridia</taxon>
        <taxon>Eubacteriales</taxon>
        <taxon>Clostridiaceae</taxon>
        <taxon>Clostridium</taxon>
    </lineage>
</organism>